<reference evidence="2 3" key="1">
    <citation type="submission" date="2019-08" db="EMBL/GenBank/DDBJ databases">
        <title>Archaea genome.</title>
        <authorList>
            <person name="Kajale S."/>
            <person name="Shouche Y."/>
            <person name="Deshpande N."/>
            <person name="Sharma A."/>
        </authorList>
    </citation>
    <scope>NUCLEOTIDE SEQUENCE [LARGE SCALE GENOMIC DNA]</scope>
    <source>
        <strain evidence="2 3">ESP3B_9</strain>
    </source>
</reference>
<dbReference type="AlphaFoldDB" id="A0A5D5ANF0"/>
<comment type="caution">
    <text evidence="2">The sequence shown here is derived from an EMBL/GenBank/DDBJ whole genome shotgun (WGS) entry which is preliminary data.</text>
</comment>
<dbReference type="Pfam" id="PF24368">
    <property type="entry name" value="DUF7524"/>
    <property type="match status" value="1"/>
</dbReference>
<keyword evidence="1" id="KW-0812">Transmembrane</keyword>
<feature type="transmembrane region" description="Helical" evidence="1">
    <location>
        <begin position="144"/>
        <end position="164"/>
    </location>
</feature>
<dbReference type="RefSeq" id="WP_149079856.1">
    <property type="nucleotide sequence ID" value="NZ_VTAW01000002.1"/>
</dbReference>
<keyword evidence="1" id="KW-1133">Transmembrane helix</keyword>
<keyword evidence="1" id="KW-0472">Membrane</keyword>
<name>A0A5D5ANF0_9EURY</name>
<keyword evidence="3" id="KW-1185">Reference proteome</keyword>
<feature type="transmembrane region" description="Helical" evidence="1">
    <location>
        <begin position="170"/>
        <end position="191"/>
    </location>
</feature>
<dbReference type="EMBL" id="VTAW01000002">
    <property type="protein sequence ID" value="TYT63389.1"/>
    <property type="molecule type" value="Genomic_DNA"/>
</dbReference>
<dbReference type="InterPro" id="IPR055946">
    <property type="entry name" value="DUF7524"/>
</dbReference>
<proteinExistence type="predicted"/>
<organism evidence="2 3">
    <name type="scientific">Natrialba swarupiae</name>
    <dbReference type="NCBI Taxonomy" id="2448032"/>
    <lineage>
        <taxon>Archaea</taxon>
        <taxon>Methanobacteriati</taxon>
        <taxon>Methanobacteriota</taxon>
        <taxon>Stenosarchaea group</taxon>
        <taxon>Halobacteria</taxon>
        <taxon>Halobacteriales</taxon>
        <taxon>Natrialbaceae</taxon>
        <taxon>Natrialba</taxon>
    </lineage>
</organism>
<gene>
    <name evidence="2" type="ORF">FYC77_02115</name>
</gene>
<protein>
    <submittedName>
        <fullName evidence="2">Uncharacterized protein</fullName>
    </submittedName>
</protein>
<evidence type="ECO:0000313" key="3">
    <source>
        <dbReference type="Proteomes" id="UP000324104"/>
    </source>
</evidence>
<evidence type="ECO:0000313" key="2">
    <source>
        <dbReference type="EMBL" id="TYT63389.1"/>
    </source>
</evidence>
<dbReference type="Proteomes" id="UP000324104">
    <property type="component" value="Unassembled WGS sequence"/>
</dbReference>
<evidence type="ECO:0000256" key="1">
    <source>
        <dbReference type="SAM" id="Phobius"/>
    </source>
</evidence>
<accession>A0A5D5ANF0</accession>
<sequence length="192" mass="20085">MRDTEITVHVNRGSANTLEADLESLQTHRRISVVLRGHERPAHVHCRLGGDLDRAASIDAPNYYIEPEDVTVVPVAVDSDHLDDPISGELEILTGYGSESLEIDLTIVPSPADVEIDNSLATPDRSPPEPTTIERIAEAFGHGASTAGVLVLGVLALAIAAMTAATIGGLVALVGLGIVAGGVVVALWLLVH</sequence>